<evidence type="ECO:0008006" key="4">
    <source>
        <dbReference type="Google" id="ProtNLM"/>
    </source>
</evidence>
<keyword evidence="3" id="KW-1185">Reference proteome</keyword>
<dbReference type="EMBL" id="CP017755">
    <property type="protein sequence ID" value="AOZ08726.1"/>
    <property type="molecule type" value="Genomic_DNA"/>
</dbReference>
<accession>A0ABN4TR28</accession>
<organism evidence="2 3">
    <name type="scientific">Cupriavidus malaysiensis</name>
    <dbReference type="NCBI Taxonomy" id="367825"/>
    <lineage>
        <taxon>Bacteria</taxon>
        <taxon>Pseudomonadati</taxon>
        <taxon>Pseudomonadota</taxon>
        <taxon>Betaproteobacteria</taxon>
        <taxon>Burkholderiales</taxon>
        <taxon>Burkholderiaceae</taxon>
        <taxon>Cupriavidus</taxon>
    </lineage>
</organism>
<dbReference type="Gene3D" id="2.180.10.10">
    <property type="entry name" value="RHS repeat-associated core"/>
    <property type="match status" value="1"/>
</dbReference>
<sequence>MTRFLQTRPASPRRPAPRWLAALALAGALCGTGAASAADLVLAYDELGRLVRVTDKASGATVTYEYDAAGNLVAIRRTS</sequence>
<dbReference type="Proteomes" id="UP000177515">
    <property type="component" value="Chromosome 2"/>
</dbReference>
<evidence type="ECO:0000313" key="2">
    <source>
        <dbReference type="EMBL" id="AOZ08726.1"/>
    </source>
</evidence>
<feature type="chain" id="PRO_5046804893" description="RHS repeat protein" evidence="1">
    <location>
        <begin position="38"/>
        <end position="79"/>
    </location>
</feature>
<dbReference type="InterPro" id="IPR031325">
    <property type="entry name" value="RHS_repeat"/>
</dbReference>
<dbReference type="NCBIfam" id="TIGR01643">
    <property type="entry name" value="YD_repeat_2x"/>
    <property type="match status" value="1"/>
</dbReference>
<evidence type="ECO:0000313" key="3">
    <source>
        <dbReference type="Proteomes" id="UP000177515"/>
    </source>
</evidence>
<evidence type="ECO:0000256" key="1">
    <source>
        <dbReference type="SAM" id="SignalP"/>
    </source>
</evidence>
<name>A0ABN4TR28_9BURK</name>
<dbReference type="Pfam" id="PF05593">
    <property type="entry name" value="RHS_repeat"/>
    <property type="match status" value="1"/>
</dbReference>
<protein>
    <recommendedName>
        <fullName evidence="4">RHS repeat protein</fullName>
    </recommendedName>
</protein>
<proteinExistence type="predicted"/>
<gene>
    <name evidence="2" type="ORF">BKK80_22690</name>
</gene>
<dbReference type="RefSeq" id="WP_071016853.1">
    <property type="nucleotide sequence ID" value="NZ_CP017755.1"/>
</dbReference>
<dbReference type="InterPro" id="IPR006530">
    <property type="entry name" value="YD"/>
</dbReference>
<reference evidence="2 3" key="1">
    <citation type="submission" date="2016-10" db="EMBL/GenBank/DDBJ databases">
        <title>Complete genome sequences of three Cupriavidus strains isolated from various Malaysian environments.</title>
        <authorList>
            <person name="Abdullah A.A.-A."/>
            <person name="Shafie N.A.H."/>
            <person name="Lau N.S."/>
        </authorList>
    </citation>
    <scope>NUCLEOTIDE SEQUENCE [LARGE SCALE GENOMIC DNA]</scope>
    <source>
        <strain evidence="2 3">USMAA1020</strain>
    </source>
</reference>
<keyword evidence="1" id="KW-0732">Signal</keyword>
<feature type="signal peptide" evidence="1">
    <location>
        <begin position="1"/>
        <end position="37"/>
    </location>
</feature>